<organism evidence="2 3">
    <name type="scientific">Trifolium subterraneum</name>
    <name type="common">Subterranean clover</name>
    <dbReference type="NCBI Taxonomy" id="3900"/>
    <lineage>
        <taxon>Eukaryota</taxon>
        <taxon>Viridiplantae</taxon>
        <taxon>Streptophyta</taxon>
        <taxon>Embryophyta</taxon>
        <taxon>Tracheophyta</taxon>
        <taxon>Spermatophyta</taxon>
        <taxon>Magnoliopsida</taxon>
        <taxon>eudicotyledons</taxon>
        <taxon>Gunneridae</taxon>
        <taxon>Pentapetalae</taxon>
        <taxon>rosids</taxon>
        <taxon>fabids</taxon>
        <taxon>Fabales</taxon>
        <taxon>Fabaceae</taxon>
        <taxon>Papilionoideae</taxon>
        <taxon>50 kb inversion clade</taxon>
        <taxon>NPAAA clade</taxon>
        <taxon>Hologalegina</taxon>
        <taxon>IRL clade</taxon>
        <taxon>Trifolieae</taxon>
        <taxon>Trifolium</taxon>
    </lineage>
</organism>
<dbReference type="SUPFAM" id="SSF81383">
    <property type="entry name" value="F-box domain"/>
    <property type="match status" value="1"/>
</dbReference>
<keyword evidence="3" id="KW-1185">Reference proteome</keyword>
<dbReference type="InterPro" id="IPR032675">
    <property type="entry name" value="LRR_dom_sf"/>
</dbReference>
<dbReference type="Gene3D" id="3.80.10.10">
    <property type="entry name" value="Ribonuclease Inhibitor"/>
    <property type="match status" value="1"/>
</dbReference>
<dbReference type="InterPro" id="IPR036047">
    <property type="entry name" value="F-box-like_dom_sf"/>
</dbReference>
<reference evidence="3" key="1">
    <citation type="journal article" date="2017" name="Front. Plant Sci.">
        <title>Climate Clever Clovers: New Paradigm to Reduce the Environmental Footprint of Ruminants by Breeding Low Methanogenic Forages Utilizing Haplotype Variation.</title>
        <authorList>
            <person name="Kaur P."/>
            <person name="Appels R."/>
            <person name="Bayer P.E."/>
            <person name="Keeble-Gagnere G."/>
            <person name="Wang J."/>
            <person name="Hirakawa H."/>
            <person name="Shirasawa K."/>
            <person name="Vercoe P."/>
            <person name="Stefanova K."/>
            <person name="Durmic Z."/>
            <person name="Nichols P."/>
            <person name="Revell C."/>
            <person name="Isobe S.N."/>
            <person name="Edwards D."/>
            <person name="Erskine W."/>
        </authorList>
    </citation>
    <scope>NUCLEOTIDE SEQUENCE [LARGE SCALE GENOMIC DNA]</scope>
    <source>
        <strain evidence="3">cv. Daliak</strain>
    </source>
</reference>
<evidence type="ECO:0000259" key="1">
    <source>
        <dbReference type="SMART" id="SM00579"/>
    </source>
</evidence>
<evidence type="ECO:0000313" key="2">
    <source>
        <dbReference type="EMBL" id="GAU26080.1"/>
    </source>
</evidence>
<dbReference type="Pfam" id="PF08387">
    <property type="entry name" value="FBD"/>
    <property type="match status" value="1"/>
</dbReference>
<dbReference type="Pfam" id="PF00646">
    <property type="entry name" value="F-box"/>
    <property type="match status" value="1"/>
</dbReference>
<dbReference type="SUPFAM" id="SSF52047">
    <property type="entry name" value="RNI-like"/>
    <property type="match status" value="1"/>
</dbReference>
<proteinExistence type="predicted"/>
<gene>
    <name evidence="2" type="ORF">TSUD_225430</name>
</gene>
<dbReference type="PANTHER" id="PTHR31900">
    <property type="entry name" value="F-BOX/RNI SUPERFAMILY PROTEIN-RELATED"/>
    <property type="match status" value="1"/>
</dbReference>
<dbReference type="InterPro" id="IPR006566">
    <property type="entry name" value="FBD"/>
</dbReference>
<dbReference type="AlphaFoldDB" id="A0A2Z6MR61"/>
<accession>A0A2Z6MR61</accession>
<protein>
    <recommendedName>
        <fullName evidence="1">FBD domain-containing protein</fullName>
    </recommendedName>
</protein>
<name>A0A2Z6MR61_TRISU</name>
<sequence>MSTTTTIESLSDKVLLHILSFLPTKEVVSNCLLLSKRWERHWVQLRSLHFDETYHLDYDSFCIFVWSVILALKNSFQSLKVTSSVQNVRGIQVRDLNTILHAAFRNEIQQLDLHMTATSILLPERFYRCKTLVTIKLYNVTLDCPTRVDFPLLKSLILTRVVFINRANMFKFFRGCPNLEHLDSTSLTISTDCGANHLEEEPLPKLLKTKVSYSSHILFPLLCNAHFLTARMDAATMNYVENPMFHRLTHIDLTFASDCCNVMWNWFIQMLHNSPKLQYLTIHKESLLPNEVGEVADEYLIPECLSSQLVRFTLKYYKGLECEVQLAKYIIQNSKVLQNMTIHTTLFDLKHPMLETFSLYPKGSVTCNLCFDIEETR</sequence>
<feature type="domain" description="FBD" evidence="1">
    <location>
        <begin position="303"/>
        <end position="372"/>
    </location>
</feature>
<dbReference type="PANTHER" id="PTHR31900:SF34">
    <property type="entry name" value="EMB|CAB62440.1-RELATED"/>
    <property type="match status" value="1"/>
</dbReference>
<dbReference type="InterPro" id="IPR001810">
    <property type="entry name" value="F-box_dom"/>
</dbReference>
<dbReference type="SMART" id="SM00579">
    <property type="entry name" value="FBD"/>
    <property type="match status" value="1"/>
</dbReference>
<dbReference type="Proteomes" id="UP000242715">
    <property type="component" value="Unassembled WGS sequence"/>
</dbReference>
<dbReference type="InterPro" id="IPR050232">
    <property type="entry name" value="FBL13/AtMIF1-like"/>
</dbReference>
<dbReference type="OrthoDB" id="1435937at2759"/>
<dbReference type="EMBL" id="DF973329">
    <property type="protein sequence ID" value="GAU26080.1"/>
    <property type="molecule type" value="Genomic_DNA"/>
</dbReference>
<evidence type="ECO:0000313" key="3">
    <source>
        <dbReference type="Proteomes" id="UP000242715"/>
    </source>
</evidence>